<dbReference type="GO" id="GO:0009007">
    <property type="term" value="F:site-specific DNA-methyltransferase (adenine-specific) activity"/>
    <property type="evidence" value="ECO:0007669"/>
    <property type="project" value="UniProtKB-EC"/>
</dbReference>
<reference evidence="10" key="1">
    <citation type="submission" date="2015-09" db="EMBL/GenBank/DDBJ databases">
        <authorList>
            <person name="Jackson K.R."/>
            <person name="Lunt B.L."/>
            <person name="Fisher J.N.B."/>
            <person name="Gardner A.V."/>
            <person name="Bailey M.E."/>
            <person name="Deus L.M."/>
            <person name="Earl A.S."/>
            <person name="Gibby P.D."/>
            <person name="Hartmann K.A."/>
            <person name="Liu J.E."/>
            <person name="Manci A.M."/>
            <person name="Nielsen D.A."/>
            <person name="Solomon M.B."/>
            <person name="Breakwell D.P."/>
            <person name="Burnett S.H."/>
            <person name="Grose J.H."/>
        </authorList>
    </citation>
    <scope>NUCLEOTIDE SEQUENCE</scope>
    <source>
        <strain evidence="10">7805</strain>
    </source>
</reference>
<dbReference type="InterPro" id="IPR002052">
    <property type="entry name" value="DNA_methylase_N6_adenine_CS"/>
</dbReference>
<dbReference type="CDD" id="cd02440">
    <property type="entry name" value="AdoMet_MTases"/>
    <property type="match status" value="1"/>
</dbReference>
<dbReference type="REBASE" id="166960">
    <property type="entry name" value="M.Pag7805ORF2261P"/>
</dbReference>
<dbReference type="EC" id="2.1.1.72" evidence="1"/>
<name>A0A1J1JFR7_PLAAG</name>
<dbReference type="REBASE" id="640866">
    <property type="entry name" value="M.Pag365ORF2444P"/>
</dbReference>
<dbReference type="SUPFAM" id="SSF53335">
    <property type="entry name" value="S-adenosyl-L-methionine-dependent methyltransferases"/>
    <property type="match status" value="1"/>
</dbReference>
<feature type="domain" description="Type II methyltransferase M.TaqI-like" evidence="8">
    <location>
        <begin position="121"/>
        <end position="234"/>
    </location>
</feature>
<dbReference type="Pfam" id="PF12950">
    <property type="entry name" value="TaqI_C"/>
    <property type="match status" value="1"/>
</dbReference>
<feature type="domain" description="TaqI-like C-terminal specificity" evidence="9">
    <location>
        <begin position="434"/>
        <end position="532"/>
    </location>
</feature>
<proteinExistence type="predicted"/>
<dbReference type="GO" id="GO:0003677">
    <property type="term" value="F:DNA binding"/>
    <property type="evidence" value="ECO:0007669"/>
    <property type="project" value="UniProtKB-KW"/>
</dbReference>
<evidence type="ECO:0000259" key="8">
    <source>
        <dbReference type="Pfam" id="PF07669"/>
    </source>
</evidence>
<dbReference type="Gene3D" id="3.40.50.150">
    <property type="entry name" value="Vaccinia Virus protein VP39"/>
    <property type="match status" value="1"/>
</dbReference>
<protein>
    <recommendedName>
        <fullName evidence="1">site-specific DNA-methyltransferase (adenine-specific)</fullName>
        <ecNumber evidence="1">2.1.1.72</ecNumber>
    </recommendedName>
</protein>
<dbReference type="AlphaFoldDB" id="A0A1J1JFR7"/>
<evidence type="ECO:0000256" key="2">
    <source>
        <dbReference type="ARBA" id="ARBA00022603"/>
    </source>
</evidence>
<dbReference type="PANTHER" id="PTHR33841">
    <property type="entry name" value="DNA METHYLTRANSFERASE YEEA-RELATED"/>
    <property type="match status" value="1"/>
</dbReference>
<dbReference type="RefSeq" id="WP_051340091.1">
    <property type="nucleotide sequence ID" value="NZ_LR882944.1"/>
</dbReference>
<dbReference type="EMBL" id="LO018304">
    <property type="protein sequence ID" value="CUM60227.1"/>
    <property type="molecule type" value="Genomic_DNA"/>
</dbReference>
<keyword evidence="6" id="KW-0238">DNA-binding</keyword>
<dbReference type="InterPro" id="IPR025931">
    <property type="entry name" value="TaqI_C"/>
</dbReference>
<evidence type="ECO:0000256" key="1">
    <source>
        <dbReference type="ARBA" id="ARBA00011900"/>
    </source>
</evidence>
<sequence length="583" mass="66199">MIKALENHTKPARYGAVLKEKATGETYTPKALSDFVAQNIVQTLIGFPIGRPLRILDPAMGEGELLISLLKQLLYRCPELEIEVYGFEPNQDALNIAATRVQQSFPNTTTYFKKKDFLEFVIEEFGLIDNELLLILNPPDTYDLIIANPPYVRTQIMGADQAKLLAKQFKLSGRVDLYYAFIIAISQVLKPEGIAGIIVSNRFMTTRSGASIRRSLLERYNLHSVWDLGDTKLFDAAVLPAIIVAEGRKNHQNSLPVFTSIYETDHSSEIEVSTPIQALAHNGVVQVKDGRKFLVQHGNLNTNGSLDGVWSISTKTTNQWLATVDSHTYGTFGDIGKIRVGVKTCADKVFIRSDWHNLPPVEYPELLRPLTTHHIARRFKALELKSPKYILYPHENVQGCRRAVNLSTYPGSRNYLEKNRVVLESRTYLMEAGREWYEIWVSQDPDAWNQPKLIFRDIANKPTFWLDQSGSIVNGDCYWITCQKPEQLDLLWLAMAIANSSFIEQFYDISFNNKLYAGRRRYITQYVEKFPLPNPEQALSKAIIAKAKEVYECIPSPKSDILQIELEKMIWNAFGLVAEEVTG</sequence>
<keyword evidence="3 10" id="KW-0808">Transferase</keyword>
<organism evidence="10">
    <name type="scientific">Planktothrix agardhii</name>
    <name type="common">Oscillatoria agardhii</name>
    <dbReference type="NCBI Taxonomy" id="1160"/>
    <lineage>
        <taxon>Bacteria</taxon>
        <taxon>Bacillati</taxon>
        <taxon>Cyanobacteriota</taxon>
        <taxon>Cyanophyceae</taxon>
        <taxon>Oscillatoriophycideae</taxon>
        <taxon>Oscillatoriales</taxon>
        <taxon>Microcoleaceae</taxon>
        <taxon>Planktothrix</taxon>
    </lineage>
</organism>
<dbReference type="PROSITE" id="PS00092">
    <property type="entry name" value="N6_MTASE"/>
    <property type="match status" value="1"/>
</dbReference>
<evidence type="ECO:0000256" key="4">
    <source>
        <dbReference type="ARBA" id="ARBA00022691"/>
    </source>
</evidence>
<evidence type="ECO:0000256" key="7">
    <source>
        <dbReference type="ARBA" id="ARBA00047942"/>
    </source>
</evidence>
<dbReference type="InterPro" id="IPR029063">
    <property type="entry name" value="SAM-dependent_MTases_sf"/>
</dbReference>
<dbReference type="GO" id="GO:0032259">
    <property type="term" value="P:methylation"/>
    <property type="evidence" value="ECO:0007669"/>
    <property type="project" value="UniProtKB-KW"/>
</dbReference>
<evidence type="ECO:0000256" key="5">
    <source>
        <dbReference type="ARBA" id="ARBA00022747"/>
    </source>
</evidence>
<gene>
    <name evidence="10" type="primary">bseCIM</name>
    <name evidence="10" type="ORF">PLAM_2261</name>
</gene>
<evidence type="ECO:0000259" key="9">
    <source>
        <dbReference type="Pfam" id="PF12950"/>
    </source>
</evidence>
<evidence type="ECO:0000256" key="6">
    <source>
        <dbReference type="ARBA" id="ARBA00023125"/>
    </source>
</evidence>
<dbReference type="InterPro" id="IPR050953">
    <property type="entry name" value="N4_N6_ade-DNA_methylase"/>
</dbReference>
<dbReference type="Pfam" id="PF07669">
    <property type="entry name" value="Eco57I"/>
    <property type="match status" value="1"/>
</dbReference>
<keyword evidence="4" id="KW-0949">S-adenosyl-L-methionine</keyword>
<dbReference type="PRINTS" id="PR00507">
    <property type="entry name" value="N12N6MTFRASE"/>
</dbReference>
<keyword evidence="2 10" id="KW-0489">Methyltransferase</keyword>
<comment type="catalytic activity">
    <reaction evidence="7">
        <text>a 2'-deoxyadenosine in DNA + S-adenosyl-L-methionine = an N(6)-methyl-2'-deoxyadenosine in DNA + S-adenosyl-L-homocysteine + H(+)</text>
        <dbReference type="Rhea" id="RHEA:15197"/>
        <dbReference type="Rhea" id="RHEA-COMP:12418"/>
        <dbReference type="Rhea" id="RHEA-COMP:12419"/>
        <dbReference type="ChEBI" id="CHEBI:15378"/>
        <dbReference type="ChEBI" id="CHEBI:57856"/>
        <dbReference type="ChEBI" id="CHEBI:59789"/>
        <dbReference type="ChEBI" id="CHEBI:90615"/>
        <dbReference type="ChEBI" id="CHEBI:90616"/>
        <dbReference type="EC" id="2.1.1.72"/>
    </reaction>
</comment>
<dbReference type="PANTHER" id="PTHR33841:SF1">
    <property type="entry name" value="DNA METHYLTRANSFERASE A"/>
    <property type="match status" value="1"/>
</dbReference>
<accession>A0A1J1JFR7</accession>
<dbReference type="GO" id="GO:0009307">
    <property type="term" value="P:DNA restriction-modification system"/>
    <property type="evidence" value="ECO:0007669"/>
    <property type="project" value="UniProtKB-KW"/>
</dbReference>
<evidence type="ECO:0000256" key="3">
    <source>
        <dbReference type="ARBA" id="ARBA00022679"/>
    </source>
</evidence>
<evidence type="ECO:0000313" key="10">
    <source>
        <dbReference type="EMBL" id="CUM60227.1"/>
    </source>
</evidence>
<dbReference type="InterPro" id="IPR011639">
    <property type="entry name" value="MethylTrfase_TaqI-like_dom"/>
</dbReference>
<keyword evidence="5" id="KW-0680">Restriction system</keyword>